<dbReference type="AlphaFoldDB" id="A0A235B859"/>
<comment type="caution">
    <text evidence="1">The sequence shown here is derived from an EMBL/GenBank/DDBJ whole genome shotgun (WGS) entry which is preliminary data.</text>
</comment>
<dbReference type="EMBL" id="NOWF01000003">
    <property type="protein sequence ID" value="OYD08441.1"/>
    <property type="molecule type" value="Genomic_DNA"/>
</dbReference>
<evidence type="ECO:0000313" key="1">
    <source>
        <dbReference type="EMBL" id="OYD08441.1"/>
    </source>
</evidence>
<accession>A0A235B859</accession>
<sequence>MDFLKFPLHKAVMVFIVTLVAVTLHGQEAQANDGKHEATYRFLYGEALSKDLKAYCESGVRTYRSEYDGYVLESSHACTGTEDDPPTFVLADRDIEEREVVRNDEYACAEYRVYPLPDTNEKVKVYYELYHRAYRETFDFVEFSPFQQ</sequence>
<proteinExistence type="predicted"/>
<dbReference type="Proteomes" id="UP000215459">
    <property type="component" value="Unassembled WGS sequence"/>
</dbReference>
<evidence type="ECO:0000313" key="2">
    <source>
        <dbReference type="Proteomes" id="UP000215459"/>
    </source>
</evidence>
<protein>
    <submittedName>
        <fullName evidence="1">Uncharacterized protein</fullName>
    </submittedName>
</protein>
<reference evidence="1 2" key="1">
    <citation type="submission" date="2017-07" db="EMBL/GenBank/DDBJ databases">
        <title>The genome sequence of Paludifilum halophilum highlights mechanisms for microbial adaptation to high salt environemnts.</title>
        <authorList>
            <person name="Belbahri L."/>
        </authorList>
    </citation>
    <scope>NUCLEOTIDE SEQUENCE [LARGE SCALE GENOMIC DNA]</scope>
    <source>
        <strain evidence="1 2">DSM 102817</strain>
    </source>
</reference>
<keyword evidence="2" id="KW-1185">Reference proteome</keyword>
<name>A0A235B859_9BACL</name>
<gene>
    <name evidence="1" type="ORF">CHM34_06300</name>
</gene>
<organism evidence="1 2">
    <name type="scientific">Paludifilum halophilum</name>
    <dbReference type="NCBI Taxonomy" id="1642702"/>
    <lineage>
        <taxon>Bacteria</taxon>
        <taxon>Bacillati</taxon>
        <taxon>Bacillota</taxon>
        <taxon>Bacilli</taxon>
        <taxon>Bacillales</taxon>
        <taxon>Thermoactinomycetaceae</taxon>
        <taxon>Paludifilum</taxon>
    </lineage>
</organism>